<sequence>MKHPQNVDLFALYSIRNEERIGLHHKLSCTRNAPWPSHCWLIYQQVNQAIHL</sequence>
<protein>
    <submittedName>
        <fullName evidence="1">Uncharacterized protein</fullName>
    </submittedName>
</protein>
<evidence type="ECO:0000313" key="1">
    <source>
        <dbReference type="EMBL" id="AEW70662.1"/>
    </source>
</evidence>
<dbReference type="AlphaFoldDB" id="G9GAX8"/>
<accession>G9GAX8</accession>
<dbReference type="EMBL" id="JN315882">
    <property type="protein sequence ID" value="AEW70662.1"/>
    <property type="molecule type" value="Genomic_DNA"/>
</dbReference>
<proteinExistence type="predicted"/>
<name>G9GAX8_AERHY</name>
<organism evidence="1">
    <name type="scientific">Aeromonas hydrophila</name>
    <dbReference type="NCBI Taxonomy" id="644"/>
    <lineage>
        <taxon>Bacteria</taxon>
        <taxon>Pseudomonadati</taxon>
        <taxon>Pseudomonadota</taxon>
        <taxon>Gammaproteobacteria</taxon>
        <taxon>Aeromonadales</taxon>
        <taxon>Aeromonadaceae</taxon>
        <taxon>Aeromonas</taxon>
    </lineage>
</organism>
<keyword evidence="1" id="KW-0614">Plasmid</keyword>
<reference evidence="1" key="1">
    <citation type="journal article" date="2012" name="J. Appl. Microbiol.">
        <title>Prevalence of tet gene and complete genome sequencing of tet gene-encoded plasmid (pAHH01) isolated from Aeromonas species in South Korea.</title>
        <authorList>
            <person name="Han J.E."/>
            <person name="Kim J.H."/>
            <person name="Choresca C.H.Jr."/>
            <person name="Shin S.P."/>
            <person name="Jun J.W."/>
            <person name="Chai J.Y."/>
            <person name="Park S.C."/>
        </authorList>
    </citation>
    <scope>NUCLEOTIDE SEQUENCE</scope>
    <source>
        <plasmid evidence="1">pAHH01</plasmid>
    </source>
</reference>
<geneLocation type="plasmid" evidence="1">
    <name>pAHH01</name>
</geneLocation>